<dbReference type="Proteomes" id="UP001231675">
    <property type="component" value="Unassembled WGS sequence"/>
</dbReference>
<protein>
    <submittedName>
        <fullName evidence="2">Uncharacterized protein</fullName>
    </submittedName>
</protein>
<accession>A0ABT9LHY9</accession>
<evidence type="ECO:0000313" key="2">
    <source>
        <dbReference type="EMBL" id="MDP9683299.1"/>
    </source>
</evidence>
<gene>
    <name evidence="2" type="ORF">J2S47_003801</name>
</gene>
<dbReference type="RefSeq" id="WP_189421979.1">
    <property type="nucleotide sequence ID" value="NZ_BMSM01000020.1"/>
</dbReference>
<keyword evidence="3" id="KW-1185">Reference proteome</keyword>
<dbReference type="GeneID" id="91552760"/>
<proteinExistence type="predicted"/>
<comment type="caution">
    <text evidence="2">The sequence shown here is derived from an EMBL/GenBank/DDBJ whole genome shotgun (WGS) entry which is preliminary data.</text>
</comment>
<name>A0ABT9LHY9_STRGD</name>
<feature type="region of interest" description="Disordered" evidence="1">
    <location>
        <begin position="129"/>
        <end position="190"/>
    </location>
</feature>
<organism evidence="2 3">
    <name type="scientific">Streptomyces griseoviridis</name>
    <dbReference type="NCBI Taxonomy" id="45398"/>
    <lineage>
        <taxon>Bacteria</taxon>
        <taxon>Bacillati</taxon>
        <taxon>Actinomycetota</taxon>
        <taxon>Actinomycetes</taxon>
        <taxon>Kitasatosporales</taxon>
        <taxon>Streptomycetaceae</taxon>
        <taxon>Streptomyces</taxon>
    </lineage>
</organism>
<evidence type="ECO:0000313" key="3">
    <source>
        <dbReference type="Proteomes" id="UP001231675"/>
    </source>
</evidence>
<dbReference type="EMBL" id="JAURUD010000001">
    <property type="protein sequence ID" value="MDP9683299.1"/>
    <property type="molecule type" value="Genomic_DNA"/>
</dbReference>
<evidence type="ECO:0000256" key="1">
    <source>
        <dbReference type="SAM" id="MobiDB-lite"/>
    </source>
</evidence>
<sequence>MLDTPETTLVVRSPEELAALGRLGGHPRVGLDGDSLPNGPWRRPWAGTGWRACPRAGTLSATCPRSPGAGTLCSVFLDDCPGVRSLEPLTGLPWRSWACWGSDLPGMTDPALDAFTGLTSLSMRGATPWPGADALPRQGTAGVPLSRRGTRRDCARSPVPPRCYQPGPDLDEPPAPDDWRALAGLEPLRS</sequence>
<reference evidence="2 3" key="1">
    <citation type="submission" date="2023-07" db="EMBL/GenBank/DDBJ databases">
        <title>Sequencing the genomes of 1000 actinobacteria strains.</title>
        <authorList>
            <person name="Klenk H.-P."/>
        </authorList>
    </citation>
    <scope>NUCLEOTIDE SEQUENCE [LARGE SCALE GENOMIC DNA]</scope>
    <source>
        <strain evidence="2 3">DSM 40229</strain>
    </source>
</reference>